<dbReference type="STRING" id="5539.A0A3E2HRL1"/>
<dbReference type="OrthoDB" id="63112at2759"/>
<evidence type="ECO:0000313" key="2">
    <source>
        <dbReference type="Proteomes" id="UP000258309"/>
    </source>
</evidence>
<dbReference type="GO" id="GO:0030681">
    <property type="term" value="C:multimeric ribonuclease P complex"/>
    <property type="evidence" value="ECO:0007669"/>
    <property type="project" value="TreeGrafter"/>
</dbReference>
<dbReference type="AlphaFoldDB" id="A0A3E2HRL1"/>
<dbReference type="GO" id="GO:0004526">
    <property type="term" value="F:ribonuclease P activity"/>
    <property type="evidence" value="ECO:0007669"/>
    <property type="project" value="TreeGrafter"/>
</dbReference>
<dbReference type="Proteomes" id="UP000258309">
    <property type="component" value="Unassembled WGS sequence"/>
</dbReference>
<dbReference type="InterPro" id="IPR013893">
    <property type="entry name" value="RNase_P_Rpp40"/>
</dbReference>
<dbReference type="EMBL" id="NCSJ02000003">
    <property type="protein sequence ID" value="RFU36008.1"/>
    <property type="molecule type" value="Genomic_DNA"/>
</dbReference>
<dbReference type="PANTHER" id="PTHR15396:SF1">
    <property type="entry name" value="RIBONUCLEASE P PROTEIN SUBUNIT P40"/>
    <property type="match status" value="1"/>
</dbReference>
<name>A0A3E2HRL1_SCYLI</name>
<dbReference type="GO" id="GO:0000171">
    <property type="term" value="F:ribonuclease MRP activity"/>
    <property type="evidence" value="ECO:0007669"/>
    <property type="project" value="TreeGrafter"/>
</dbReference>
<keyword evidence="2" id="KW-1185">Reference proteome</keyword>
<dbReference type="Pfam" id="PF08584">
    <property type="entry name" value="Ribonuc_P_40"/>
    <property type="match status" value="1"/>
</dbReference>
<dbReference type="GO" id="GO:0000447">
    <property type="term" value="P:endonucleolytic cleavage in ITS1 to separate SSU-rRNA from 5.8S rRNA and LSU-rRNA from tricistronic rRNA transcript (SSU-rRNA, 5.8S rRNA, LSU-rRNA)"/>
    <property type="evidence" value="ECO:0007669"/>
    <property type="project" value="TreeGrafter"/>
</dbReference>
<feature type="non-terminal residue" evidence="1">
    <location>
        <position position="1"/>
    </location>
</feature>
<accession>A0A3E2HRL1</accession>
<dbReference type="PANTHER" id="PTHR15396">
    <property type="entry name" value="RIBONUCLEASE P PROTEIN SUBUNIT P40"/>
    <property type="match status" value="1"/>
</dbReference>
<organism evidence="1 2">
    <name type="scientific">Scytalidium lignicola</name>
    <name type="common">Hyphomycete</name>
    <dbReference type="NCBI Taxonomy" id="5539"/>
    <lineage>
        <taxon>Eukaryota</taxon>
        <taxon>Fungi</taxon>
        <taxon>Dikarya</taxon>
        <taxon>Ascomycota</taxon>
        <taxon>Pezizomycotina</taxon>
        <taxon>Leotiomycetes</taxon>
        <taxon>Leotiomycetes incertae sedis</taxon>
        <taxon>Scytalidium</taxon>
    </lineage>
</organism>
<sequence length="343" mass="38849">MLGFPTSPKQGPKCVASYGTMGHLDPKQPPVKRNPFAAVLNQRFVHQVQLILPKEIYEIVKTDLIKDEINPIYSRVILPLRSLVEGEIFNEYIKKRRRTDALRRTRILTLHLDKESYERAGIVGKPEGVKGGRGSKPRWVVEINLRLPSMLHGKKGFDRIVYAFKNVLTAPVTWFFCDLSTTAPVKDLLDQHFPTRITCQPIISQDIRTNMPTLAPPAELGPEHDGDFEEFSCEIYEWLSLVCLESPRIDPDDNIDSFLSRYVPPGSSNTSATLVKVTWQGFLTSSWAHKMFVQALLAIPRDAWFAYSVGSFSEEKSGNTKACTVLKLHTNSNEYVLWELSEG</sequence>
<proteinExistence type="predicted"/>
<dbReference type="GO" id="GO:0000172">
    <property type="term" value="C:ribonuclease MRP complex"/>
    <property type="evidence" value="ECO:0007669"/>
    <property type="project" value="TreeGrafter"/>
</dbReference>
<evidence type="ECO:0000313" key="1">
    <source>
        <dbReference type="EMBL" id="RFU36008.1"/>
    </source>
</evidence>
<feature type="non-terminal residue" evidence="1">
    <location>
        <position position="343"/>
    </location>
</feature>
<gene>
    <name evidence="1" type="ORF">B7463_g405</name>
</gene>
<reference evidence="1 2" key="1">
    <citation type="submission" date="2018-05" db="EMBL/GenBank/DDBJ databases">
        <title>Draft genome sequence of Scytalidium lignicola DSM 105466, a ubiquitous saprotrophic fungus.</title>
        <authorList>
            <person name="Buettner E."/>
            <person name="Gebauer A.M."/>
            <person name="Hofrichter M."/>
            <person name="Liers C."/>
            <person name="Kellner H."/>
        </authorList>
    </citation>
    <scope>NUCLEOTIDE SEQUENCE [LARGE SCALE GENOMIC DNA]</scope>
    <source>
        <strain evidence="1 2">DSM 105466</strain>
    </source>
</reference>
<dbReference type="GO" id="GO:0001682">
    <property type="term" value="P:tRNA 5'-leader removal"/>
    <property type="evidence" value="ECO:0007669"/>
    <property type="project" value="InterPro"/>
</dbReference>
<comment type="caution">
    <text evidence="1">The sequence shown here is derived from an EMBL/GenBank/DDBJ whole genome shotgun (WGS) entry which is preliminary data.</text>
</comment>
<protein>
    <submittedName>
        <fullName evidence="1">Uncharacterized protein</fullName>
    </submittedName>
</protein>
<dbReference type="OMA" id="DVDPYLC"/>